<dbReference type="SUPFAM" id="SSF58069">
    <property type="entry name" value="Virus ectodomain"/>
    <property type="match status" value="1"/>
</dbReference>
<keyword evidence="2" id="KW-1133">Transmembrane helix</keyword>
<dbReference type="Gene3D" id="1.10.287.210">
    <property type="match status" value="1"/>
</dbReference>
<dbReference type="AlphaFoldDB" id="A0A8C0B256"/>
<evidence type="ECO:0000256" key="2">
    <source>
        <dbReference type="SAM" id="Phobius"/>
    </source>
</evidence>
<evidence type="ECO:0008006" key="6">
    <source>
        <dbReference type="Google" id="ProtNLM"/>
    </source>
</evidence>
<dbReference type="PANTHER" id="PTHR10424:SF73">
    <property type="entry name" value="ENDOGENOUS RETROVIRUS GROUP FC1 ENV POLYPROTEIN-RELATED"/>
    <property type="match status" value="1"/>
</dbReference>
<feature type="signal peptide" evidence="3">
    <location>
        <begin position="1"/>
        <end position="31"/>
    </location>
</feature>
<dbReference type="InterPro" id="IPR018154">
    <property type="entry name" value="TLV/ENV_coat_polyprotein"/>
</dbReference>
<feature type="transmembrane region" description="Helical" evidence="2">
    <location>
        <begin position="334"/>
        <end position="356"/>
    </location>
</feature>
<evidence type="ECO:0000313" key="4">
    <source>
        <dbReference type="Ensembl" id="ENSBJAP00000010514.1"/>
    </source>
</evidence>
<keyword evidence="5" id="KW-1185">Reference proteome</keyword>
<name>A0A8C0B256_9AVES</name>
<reference evidence="4" key="1">
    <citation type="submission" date="2025-08" db="UniProtKB">
        <authorList>
            <consortium name="Ensembl"/>
        </authorList>
    </citation>
    <scope>IDENTIFICATION</scope>
</reference>
<feature type="chain" id="PRO_5034124875" description="Envelope glycoprotein" evidence="3">
    <location>
        <begin position="32"/>
        <end position="386"/>
    </location>
</feature>
<evidence type="ECO:0000313" key="5">
    <source>
        <dbReference type="Proteomes" id="UP000694555"/>
    </source>
</evidence>
<protein>
    <recommendedName>
        <fullName evidence="6">Envelope glycoprotein</fullName>
    </recommendedName>
</protein>
<dbReference type="Pfam" id="PF00429">
    <property type="entry name" value="TLV_coat"/>
    <property type="match status" value="1"/>
</dbReference>
<keyword evidence="2" id="KW-0812">Transmembrane</keyword>
<accession>A0A8C0B256</accession>
<proteinExistence type="predicted"/>
<keyword evidence="2" id="KW-0472">Membrane</keyword>
<keyword evidence="1" id="KW-1015">Disulfide bond</keyword>
<evidence type="ECO:0000256" key="3">
    <source>
        <dbReference type="SAM" id="SignalP"/>
    </source>
</evidence>
<sequence length="386" mass="43756">MDFTRKRTFEAQICETLIVMFLSWTLSKGQAWDRNTYLNMTESISKVLNLSDCWVCNPLPRGNMELPFLGIPTTNWTSLIKDGPDRNGSCLHGKGNTQRGPIFDLEVPNPKEVLITGRKKGQEQDRRETHLGPRCNIGPGYWWLCGDGRARKSLPQNWKGHCVRGYLAPQTSIFKGASPPRGFLRTPWLRVKRTENPLVIRGTGYHSFVRWLIPSLGVSELEKAIVNVSATLEIIESATIDAIRGLQLEIQSLSKVVLQNRMGLDMLLAKEGGLCVVINQTCCTYINQNQRIETDLEDIWEKTKILHEVSQDDTSWGLTGILEKLTSWLPNLTWLKQLFVTIIIIILLSVVLCIVVRCGLLCCKSTGDSYSEWKKNQLQQKLETNK</sequence>
<keyword evidence="3" id="KW-0732">Signal</keyword>
<organism evidence="4 5">
    <name type="scientific">Buteo japonicus</name>
    <dbReference type="NCBI Taxonomy" id="224669"/>
    <lineage>
        <taxon>Eukaryota</taxon>
        <taxon>Metazoa</taxon>
        <taxon>Chordata</taxon>
        <taxon>Craniata</taxon>
        <taxon>Vertebrata</taxon>
        <taxon>Euteleostomi</taxon>
        <taxon>Archelosauria</taxon>
        <taxon>Archosauria</taxon>
        <taxon>Dinosauria</taxon>
        <taxon>Saurischia</taxon>
        <taxon>Theropoda</taxon>
        <taxon>Coelurosauria</taxon>
        <taxon>Aves</taxon>
        <taxon>Neognathae</taxon>
        <taxon>Neoaves</taxon>
        <taxon>Telluraves</taxon>
        <taxon>Accipitrimorphae</taxon>
        <taxon>Accipitriformes</taxon>
        <taxon>Accipitridae</taxon>
        <taxon>Accipitrinae</taxon>
        <taxon>Buteo</taxon>
    </lineage>
</organism>
<evidence type="ECO:0000256" key="1">
    <source>
        <dbReference type="ARBA" id="ARBA00023157"/>
    </source>
</evidence>
<dbReference type="Ensembl" id="ENSBJAT00000010812.1">
    <property type="protein sequence ID" value="ENSBJAP00000010514.1"/>
    <property type="gene ID" value="ENSBJAG00000007165.1"/>
</dbReference>
<dbReference type="Proteomes" id="UP000694555">
    <property type="component" value="Unplaced"/>
</dbReference>
<dbReference type="PANTHER" id="PTHR10424">
    <property type="entry name" value="VIRAL ENVELOPE PROTEIN"/>
    <property type="match status" value="1"/>
</dbReference>
<reference evidence="4" key="2">
    <citation type="submission" date="2025-09" db="UniProtKB">
        <authorList>
            <consortium name="Ensembl"/>
        </authorList>
    </citation>
    <scope>IDENTIFICATION</scope>
</reference>